<sequence length="82" mass="9316">MRGVDVNESYQTEQRSFDGQLAGGKYGASSGPDLTREQWRAMQRADRQRFTGKVMMIFLGAFLLTWVVADLTHFNANLNLPF</sequence>
<evidence type="ECO:0000256" key="1">
    <source>
        <dbReference type="SAM" id="MobiDB-lite"/>
    </source>
</evidence>
<proteinExistence type="predicted"/>
<reference evidence="2 3" key="2">
    <citation type="submission" date="2018-09" db="EMBL/GenBank/DDBJ databases">
        <title>Giant CbK-like Caulobacter bacteriophages have genetically divergent genomes.</title>
        <authorList>
            <person name="Wilson K."/>
            <person name="Ely B."/>
        </authorList>
    </citation>
    <scope>NUCLEOTIDE SEQUENCE [LARGE SCALE GENOMIC DNA]</scope>
</reference>
<evidence type="ECO:0000313" key="3">
    <source>
        <dbReference type="Proteomes" id="UP000259026"/>
    </source>
</evidence>
<reference evidence="3" key="1">
    <citation type="submission" date="2018-07" db="EMBL/GenBank/DDBJ databases">
        <title>Giant CbK-like Caulobacter bacteriophages have genetically divergent genomes.</title>
        <authorList>
            <person name="Wilson K.M."/>
            <person name="Ely B."/>
        </authorList>
    </citation>
    <scope>NUCLEOTIDE SEQUENCE [LARGE SCALE GENOMIC DNA]</scope>
</reference>
<organism evidence="2 3">
    <name type="scientific">Caulobacter phage CcrPW</name>
    <dbReference type="NCBI Taxonomy" id="2283271"/>
    <lineage>
        <taxon>Viruses</taxon>
        <taxon>Duplodnaviria</taxon>
        <taxon>Heunggongvirae</taxon>
        <taxon>Uroviricota</taxon>
        <taxon>Caudoviricetes</taxon>
        <taxon>Jeanschmidtviridae</taxon>
        <taxon>Colossusvirus</taxon>
        <taxon>Colossusvirus PW</taxon>
    </lineage>
</organism>
<evidence type="ECO:0000313" key="2">
    <source>
        <dbReference type="EMBL" id="AXQ68886.1"/>
    </source>
</evidence>
<keyword evidence="3" id="KW-1185">Reference proteome</keyword>
<dbReference type="Proteomes" id="UP000259026">
    <property type="component" value="Segment"/>
</dbReference>
<dbReference type="EMBL" id="MH588545">
    <property type="protein sequence ID" value="AXQ68886.1"/>
    <property type="molecule type" value="Genomic_DNA"/>
</dbReference>
<gene>
    <name evidence="2" type="ORF">CcrPW_gp347</name>
</gene>
<feature type="region of interest" description="Disordered" evidence="1">
    <location>
        <begin position="1"/>
        <end position="33"/>
    </location>
</feature>
<accession>A0A385EAY2</accession>
<protein>
    <submittedName>
        <fullName evidence="2">Uncharacterized protein</fullName>
    </submittedName>
</protein>
<name>A0A385EAY2_9CAUD</name>